<keyword evidence="3" id="KW-1185">Reference proteome</keyword>
<accession>A0A444UTZ0</accession>
<sequence length="152" mass="16804">MKRLEYEESPARLQSCSSVPRIRRVSGEHCFSAMVVQGVPIHPQTNHSLLQHTARGNLLPQLIQDKTLDGIITKTGGSNFTKDIEEEMGMGINRAKRLSGIPDGGSREVGSIPSGRTLDNTTRNSGNCVEVLQNWKCCYSDPEENNQIKILL</sequence>
<evidence type="ECO:0000313" key="3">
    <source>
        <dbReference type="Proteomes" id="UP000289886"/>
    </source>
</evidence>
<evidence type="ECO:0000256" key="1">
    <source>
        <dbReference type="SAM" id="MobiDB-lite"/>
    </source>
</evidence>
<reference evidence="2 3" key="1">
    <citation type="submission" date="2019-01" db="EMBL/GenBank/DDBJ databases">
        <title>Draft Genome and Complete Hox-Cluster Characterization of the Sterlet Sturgeon (Acipenser ruthenus).</title>
        <authorList>
            <person name="Wei Q."/>
        </authorList>
    </citation>
    <scope>NUCLEOTIDE SEQUENCE [LARGE SCALE GENOMIC DNA]</scope>
    <source>
        <strain evidence="2">WHYD16114868_AA</strain>
        <tissue evidence="2">Blood</tissue>
    </source>
</reference>
<name>A0A444UTZ0_ACIRT</name>
<organism evidence="2 3">
    <name type="scientific">Acipenser ruthenus</name>
    <name type="common">Sterlet sturgeon</name>
    <dbReference type="NCBI Taxonomy" id="7906"/>
    <lineage>
        <taxon>Eukaryota</taxon>
        <taxon>Metazoa</taxon>
        <taxon>Chordata</taxon>
        <taxon>Craniata</taxon>
        <taxon>Vertebrata</taxon>
        <taxon>Euteleostomi</taxon>
        <taxon>Actinopterygii</taxon>
        <taxon>Chondrostei</taxon>
        <taxon>Acipenseriformes</taxon>
        <taxon>Acipenseridae</taxon>
        <taxon>Acipenser</taxon>
    </lineage>
</organism>
<proteinExistence type="predicted"/>
<dbReference type="EMBL" id="SCEB01008146">
    <property type="protein sequence ID" value="RXM91631.1"/>
    <property type="molecule type" value="Genomic_DNA"/>
</dbReference>
<dbReference type="AlphaFoldDB" id="A0A444UTZ0"/>
<comment type="caution">
    <text evidence="2">The sequence shown here is derived from an EMBL/GenBank/DDBJ whole genome shotgun (WGS) entry which is preliminary data.</text>
</comment>
<feature type="region of interest" description="Disordered" evidence="1">
    <location>
        <begin position="99"/>
        <end position="118"/>
    </location>
</feature>
<dbReference type="Proteomes" id="UP000289886">
    <property type="component" value="Unassembled WGS sequence"/>
</dbReference>
<evidence type="ECO:0000313" key="2">
    <source>
        <dbReference type="EMBL" id="RXM91631.1"/>
    </source>
</evidence>
<gene>
    <name evidence="2" type="ORF">EOD39_20979</name>
</gene>
<protein>
    <submittedName>
        <fullName evidence="2">Uncharacterized protein</fullName>
    </submittedName>
</protein>